<dbReference type="EMBL" id="CAJOBH010259572">
    <property type="protein sequence ID" value="CAF5153525.1"/>
    <property type="molecule type" value="Genomic_DNA"/>
</dbReference>
<reference evidence="2" key="1">
    <citation type="submission" date="2021-02" db="EMBL/GenBank/DDBJ databases">
        <authorList>
            <person name="Nowell W R."/>
        </authorList>
    </citation>
    <scope>NUCLEOTIDE SEQUENCE</scope>
</reference>
<dbReference type="AlphaFoldDB" id="A0A8S3JP06"/>
<dbReference type="EMBL" id="CAJOBI010349831">
    <property type="protein sequence ID" value="CAF5220476.1"/>
    <property type="molecule type" value="Genomic_DNA"/>
</dbReference>
<dbReference type="Proteomes" id="UP000676336">
    <property type="component" value="Unassembled WGS sequence"/>
</dbReference>
<evidence type="ECO:0000313" key="3">
    <source>
        <dbReference type="Proteomes" id="UP000676336"/>
    </source>
</evidence>
<organism evidence="2 3">
    <name type="scientific">Rotaria magnacalcarata</name>
    <dbReference type="NCBI Taxonomy" id="392030"/>
    <lineage>
        <taxon>Eukaryota</taxon>
        <taxon>Metazoa</taxon>
        <taxon>Spiralia</taxon>
        <taxon>Gnathifera</taxon>
        <taxon>Rotifera</taxon>
        <taxon>Eurotatoria</taxon>
        <taxon>Bdelloidea</taxon>
        <taxon>Philodinida</taxon>
        <taxon>Philodinidae</taxon>
        <taxon>Rotaria</taxon>
    </lineage>
</organism>
<comment type="caution">
    <text evidence="2">The sequence shown here is derived from an EMBL/GenBank/DDBJ whole genome shotgun (WGS) entry which is preliminary data.</text>
</comment>
<sequence length="52" mass="6180">HRFGEVHTILQFNTIIQTILKSEKLVFTFDNSTIPFEHKFYENVVKSISRIL</sequence>
<accession>A0A8S3JP06</accession>
<protein>
    <submittedName>
        <fullName evidence="2">Uncharacterized protein</fullName>
    </submittedName>
</protein>
<evidence type="ECO:0000313" key="2">
    <source>
        <dbReference type="EMBL" id="CAF5220476.1"/>
    </source>
</evidence>
<name>A0A8S3JP06_9BILA</name>
<proteinExistence type="predicted"/>
<gene>
    <name evidence="1" type="ORF">BYL167_LOCUS72829</name>
    <name evidence="2" type="ORF">SMN809_LOCUS81916</name>
</gene>
<evidence type="ECO:0000313" key="1">
    <source>
        <dbReference type="EMBL" id="CAF5153525.1"/>
    </source>
</evidence>
<dbReference type="Proteomes" id="UP000681967">
    <property type="component" value="Unassembled WGS sequence"/>
</dbReference>
<feature type="non-terminal residue" evidence="2">
    <location>
        <position position="1"/>
    </location>
</feature>